<dbReference type="InterPro" id="IPR048280">
    <property type="entry name" value="COX6B-like"/>
</dbReference>
<dbReference type="GeneID" id="91085004"/>
<dbReference type="InterPro" id="IPR036549">
    <property type="entry name" value="CX6/COA6-like_sf"/>
</dbReference>
<dbReference type="VEuPathDB" id="FungiDB:L203_00579"/>
<keyword evidence="3" id="KW-0496">Mitochondrion</keyword>
<dbReference type="OrthoDB" id="5545577at2759"/>
<evidence type="ECO:0000256" key="4">
    <source>
        <dbReference type="ARBA" id="ARBA00023157"/>
    </source>
</evidence>
<feature type="region of interest" description="Disordered" evidence="5">
    <location>
        <begin position="1"/>
        <end position="22"/>
    </location>
</feature>
<dbReference type="PROSITE" id="PS51808">
    <property type="entry name" value="CHCH"/>
    <property type="match status" value="1"/>
</dbReference>
<dbReference type="PANTHER" id="PTHR47677">
    <property type="entry name" value="CYTOCHROME C OXIDASE ASSEMBLY FACTOR 6"/>
    <property type="match status" value="1"/>
</dbReference>
<organism evidence="6 7">
    <name type="scientific">Cryptococcus depauperatus CBS 7841</name>
    <dbReference type="NCBI Taxonomy" id="1295531"/>
    <lineage>
        <taxon>Eukaryota</taxon>
        <taxon>Fungi</taxon>
        <taxon>Dikarya</taxon>
        <taxon>Basidiomycota</taxon>
        <taxon>Agaricomycotina</taxon>
        <taxon>Tremellomycetes</taxon>
        <taxon>Tremellales</taxon>
        <taxon>Cryptococcaceae</taxon>
        <taxon>Cryptococcus</taxon>
    </lineage>
</organism>
<evidence type="ECO:0000313" key="7">
    <source>
        <dbReference type="Proteomes" id="UP000094043"/>
    </source>
</evidence>
<comment type="subcellular location">
    <subcellularLocation>
        <location evidence="1">Mitochondrion</location>
    </subcellularLocation>
</comment>
<evidence type="ECO:0000313" key="6">
    <source>
        <dbReference type="EMBL" id="WVN85641.1"/>
    </source>
</evidence>
<dbReference type="Pfam" id="PF02297">
    <property type="entry name" value="COX6B"/>
    <property type="match status" value="1"/>
</dbReference>
<feature type="compositionally biased region" description="Basic and acidic residues" evidence="5">
    <location>
        <begin position="98"/>
        <end position="107"/>
    </location>
</feature>
<reference evidence="6" key="1">
    <citation type="submission" date="2016-06" db="EMBL/GenBank/DDBJ databases">
        <authorList>
            <person name="Cuomo C."/>
            <person name="Litvintseva A."/>
            <person name="Heitman J."/>
            <person name="Chen Y."/>
            <person name="Sun S."/>
            <person name="Springer D."/>
            <person name="Dromer F."/>
            <person name="Young S."/>
            <person name="Zeng Q."/>
            <person name="Chapman S."/>
            <person name="Gujja S."/>
            <person name="Saif S."/>
            <person name="Birren B."/>
        </authorList>
    </citation>
    <scope>NUCLEOTIDE SEQUENCE</scope>
    <source>
        <strain evidence="6">CBS 7841</strain>
    </source>
</reference>
<name>A0A1E3IXN8_9TREE</name>
<dbReference type="AlphaFoldDB" id="A0A1E3IXN8"/>
<dbReference type="EMBL" id="CP143784">
    <property type="protein sequence ID" value="WVN85641.1"/>
    <property type="molecule type" value="Genomic_DNA"/>
</dbReference>
<reference evidence="6" key="3">
    <citation type="submission" date="2024-01" db="EMBL/GenBank/DDBJ databases">
        <authorList>
            <person name="Coelho M.A."/>
            <person name="David-Palma M."/>
            <person name="Shea T."/>
            <person name="Sun S."/>
            <person name="Cuomo C.A."/>
            <person name="Heitman J."/>
        </authorList>
    </citation>
    <scope>NUCLEOTIDE SEQUENCE</scope>
    <source>
        <strain evidence="6">CBS 7841</strain>
    </source>
</reference>
<protein>
    <submittedName>
        <fullName evidence="6">Uncharacterized protein</fullName>
    </submittedName>
</protein>
<sequence length="117" mass="13428">MFGFGSSQEPQLRNHAPTREERRQCWKSRDVYFGCLDKNNVLRAGDEVQRNAKDGTIRGVCTSERESYEKSCVKAWVDYFNQRRLLELRRLATIDAAEKSGDKDAAEAWKSVPGGQR</sequence>
<accession>A0A1E3IXN8</accession>
<evidence type="ECO:0000256" key="1">
    <source>
        <dbReference type="ARBA" id="ARBA00004173"/>
    </source>
</evidence>
<reference evidence="6" key="2">
    <citation type="journal article" date="2022" name="Elife">
        <title>Obligate sexual reproduction of a homothallic fungus closely related to the Cryptococcus pathogenic species complex.</title>
        <authorList>
            <person name="Passer A.R."/>
            <person name="Clancey S.A."/>
            <person name="Shea T."/>
            <person name="David-Palma M."/>
            <person name="Averette A.F."/>
            <person name="Boekhout T."/>
            <person name="Porcel B.M."/>
            <person name="Nowrousian M."/>
            <person name="Cuomo C.A."/>
            <person name="Sun S."/>
            <person name="Heitman J."/>
            <person name="Coelho M.A."/>
        </authorList>
    </citation>
    <scope>NUCLEOTIDE SEQUENCE</scope>
    <source>
        <strain evidence="6">CBS 7841</strain>
    </source>
</reference>
<gene>
    <name evidence="6" type="ORF">L203_100790</name>
</gene>
<keyword evidence="7" id="KW-1185">Reference proteome</keyword>
<dbReference type="Gene3D" id="1.10.10.140">
    <property type="entry name" value="Cytochrome c oxidase, subunit VIb"/>
    <property type="match status" value="1"/>
</dbReference>
<evidence type="ECO:0000256" key="5">
    <source>
        <dbReference type="SAM" id="MobiDB-lite"/>
    </source>
</evidence>
<dbReference type="InterPro" id="IPR048281">
    <property type="entry name" value="COA6_fun"/>
</dbReference>
<evidence type="ECO:0000256" key="2">
    <source>
        <dbReference type="ARBA" id="ARBA00006425"/>
    </source>
</evidence>
<keyword evidence="4" id="KW-1015">Disulfide bond</keyword>
<comment type="similarity">
    <text evidence="2">Belongs to the cytochrome c oxidase subunit 6B family.</text>
</comment>
<dbReference type="RefSeq" id="XP_066066341.1">
    <property type="nucleotide sequence ID" value="XM_066210244.1"/>
</dbReference>
<feature type="compositionally biased region" description="Polar residues" evidence="5">
    <location>
        <begin position="1"/>
        <end position="11"/>
    </location>
</feature>
<evidence type="ECO:0000256" key="3">
    <source>
        <dbReference type="ARBA" id="ARBA00023128"/>
    </source>
</evidence>
<dbReference type="SUPFAM" id="SSF47694">
    <property type="entry name" value="Cytochrome c oxidase subunit h"/>
    <property type="match status" value="1"/>
</dbReference>
<dbReference type="PANTHER" id="PTHR47677:SF1">
    <property type="entry name" value="CYTOCHROME C OXIDASE ASSEMBLY FACTOR 6"/>
    <property type="match status" value="1"/>
</dbReference>
<dbReference type="KEGG" id="cdep:91085004"/>
<feature type="region of interest" description="Disordered" evidence="5">
    <location>
        <begin position="98"/>
        <end position="117"/>
    </location>
</feature>
<dbReference type="Proteomes" id="UP000094043">
    <property type="component" value="Chromosome 1"/>
</dbReference>
<proteinExistence type="inferred from homology"/>
<dbReference type="GO" id="GO:0005739">
    <property type="term" value="C:mitochondrion"/>
    <property type="evidence" value="ECO:0007669"/>
    <property type="project" value="UniProtKB-SubCell"/>
</dbReference>